<reference evidence="1 2" key="1">
    <citation type="journal article" date="2015" name="Nature">
        <title>rRNA introns, odd ribosomes, and small enigmatic genomes across a large radiation of phyla.</title>
        <authorList>
            <person name="Brown C.T."/>
            <person name="Hug L.A."/>
            <person name="Thomas B.C."/>
            <person name="Sharon I."/>
            <person name="Castelle C.J."/>
            <person name="Singh A."/>
            <person name="Wilkins M.J."/>
            <person name="Williams K.H."/>
            <person name="Banfield J.F."/>
        </authorList>
    </citation>
    <scope>NUCLEOTIDE SEQUENCE [LARGE SCALE GENOMIC DNA]</scope>
</reference>
<proteinExistence type="predicted"/>
<dbReference type="Proteomes" id="UP000034816">
    <property type="component" value="Unassembled WGS sequence"/>
</dbReference>
<organism evidence="1 2">
    <name type="scientific">candidate division WS6 bacterium GW2011_GWF1_35_23</name>
    <dbReference type="NCBI Taxonomy" id="1619097"/>
    <lineage>
        <taxon>Bacteria</taxon>
        <taxon>Candidatus Dojkabacteria</taxon>
    </lineage>
</organism>
<comment type="caution">
    <text evidence="1">The sequence shown here is derived from an EMBL/GenBank/DDBJ whole genome shotgun (WGS) entry which is preliminary data.</text>
</comment>
<dbReference type="EMBL" id="LBQH01000038">
    <property type="protein sequence ID" value="KKP74588.1"/>
    <property type="molecule type" value="Genomic_DNA"/>
</dbReference>
<protein>
    <submittedName>
        <fullName evidence="1">Uncharacterized protein</fullName>
    </submittedName>
</protein>
<dbReference type="AlphaFoldDB" id="A0A0G0BZI0"/>
<evidence type="ECO:0000313" key="1">
    <source>
        <dbReference type="EMBL" id="KKP74588.1"/>
    </source>
</evidence>
<evidence type="ECO:0000313" key="2">
    <source>
        <dbReference type="Proteomes" id="UP000034816"/>
    </source>
</evidence>
<name>A0A0G0BZI0_9BACT</name>
<gene>
    <name evidence="1" type="ORF">UR73_C0038G0021</name>
</gene>
<sequence length="49" mass="5880">MYYEEKIINGILHCRYTPDGKFTECSKEYLIKKIVNLEAVIKELKEKEK</sequence>
<accession>A0A0G0BZI0</accession>